<evidence type="ECO:0000313" key="4">
    <source>
        <dbReference type="WBParaSite" id="ECPE_0001252101-mRNA-1"/>
    </source>
</evidence>
<dbReference type="WBParaSite" id="ECPE_0001252101-mRNA-1">
    <property type="protein sequence ID" value="ECPE_0001252101-mRNA-1"/>
    <property type="gene ID" value="ECPE_0001252101"/>
</dbReference>
<keyword evidence="3" id="KW-1185">Reference proteome</keyword>
<keyword evidence="1" id="KW-0812">Transmembrane</keyword>
<gene>
    <name evidence="2" type="ORF">ECPE_LOCUS12484</name>
</gene>
<dbReference type="EMBL" id="UZAN01052946">
    <property type="protein sequence ID" value="VDP89756.1"/>
    <property type="molecule type" value="Genomic_DNA"/>
</dbReference>
<feature type="transmembrane region" description="Helical" evidence="1">
    <location>
        <begin position="132"/>
        <end position="152"/>
    </location>
</feature>
<dbReference type="OrthoDB" id="10615808at2759"/>
<accession>A0A183AZV0</accession>
<dbReference type="AlphaFoldDB" id="A0A183AZV0"/>
<reference evidence="4" key="1">
    <citation type="submission" date="2016-06" db="UniProtKB">
        <authorList>
            <consortium name="WormBaseParasite"/>
        </authorList>
    </citation>
    <scope>IDENTIFICATION</scope>
</reference>
<evidence type="ECO:0000313" key="3">
    <source>
        <dbReference type="Proteomes" id="UP000272942"/>
    </source>
</evidence>
<dbReference type="Proteomes" id="UP000272942">
    <property type="component" value="Unassembled WGS sequence"/>
</dbReference>
<keyword evidence="1" id="KW-0472">Membrane</keyword>
<name>A0A183AZV0_9TREM</name>
<protein>
    <submittedName>
        <fullName evidence="4">NAC domain-containing protein</fullName>
    </submittedName>
</protein>
<proteinExistence type="predicted"/>
<sequence>MGVLRISARIVEVRSLQHDIMMKLTTVLIYLLHETSRVCGERKDDHAPPPVVFLRCPHTVWHLPLPVMSFDLDQLDDLDLHPEWDLDVADEIETDDDDWMDSSQPVFLKYRHPLNELYTCSGSVLSQIFDNLTFILVVCLIWRLVYLFLVCFSRTRGE</sequence>
<keyword evidence="1" id="KW-1133">Transmembrane helix</keyword>
<evidence type="ECO:0000256" key="1">
    <source>
        <dbReference type="SAM" id="Phobius"/>
    </source>
</evidence>
<organism evidence="4">
    <name type="scientific">Echinostoma caproni</name>
    <dbReference type="NCBI Taxonomy" id="27848"/>
    <lineage>
        <taxon>Eukaryota</taxon>
        <taxon>Metazoa</taxon>
        <taxon>Spiralia</taxon>
        <taxon>Lophotrochozoa</taxon>
        <taxon>Platyhelminthes</taxon>
        <taxon>Trematoda</taxon>
        <taxon>Digenea</taxon>
        <taxon>Plagiorchiida</taxon>
        <taxon>Echinostomata</taxon>
        <taxon>Echinostomatoidea</taxon>
        <taxon>Echinostomatidae</taxon>
        <taxon>Echinostoma</taxon>
    </lineage>
</organism>
<evidence type="ECO:0000313" key="2">
    <source>
        <dbReference type="EMBL" id="VDP89756.1"/>
    </source>
</evidence>
<reference evidence="2 3" key="2">
    <citation type="submission" date="2018-11" db="EMBL/GenBank/DDBJ databases">
        <authorList>
            <consortium name="Pathogen Informatics"/>
        </authorList>
    </citation>
    <scope>NUCLEOTIDE SEQUENCE [LARGE SCALE GENOMIC DNA]</scope>
    <source>
        <strain evidence="2 3">Egypt</strain>
    </source>
</reference>